<comment type="caution">
    <text evidence="2">The sequence shown here is derived from an EMBL/GenBank/DDBJ whole genome shotgun (WGS) entry which is preliminary data.</text>
</comment>
<evidence type="ECO:0000256" key="1">
    <source>
        <dbReference type="SAM" id="Phobius"/>
    </source>
</evidence>
<dbReference type="PROSITE" id="PS51257">
    <property type="entry name" value="PROKAR_LIPOPROTEIN"/>
    <property type="match status" value="1"/>
</dbReference>
<dbReference type="NCBIfam" id="TIGR03514">
    <property type="entry name" value="GldB_lipo"/>
    <property type="match status" value="1"/>
</dbReference>
<accession>A0ABS5WF12</accession>
<keyword evidence="1" id="KW-0472">Membrane</keyword>
<evidence type="ECO:0000313" key="3">
    <source>
        <dbReference type="Proteomes" id="UP000740413"/>
    </source>
</evidence>
<dbReference type="InterPro" id="IPR019853">
    <property type="entry name" value="GldB-like"/>
</dbReference>
<dbReference type="EMBL" id="JACATN010000003">
    <property type="protein sequence ID" value="MBT2161974.1"/>
    <property type="molecule type" value="Genomic_DNA"/>
</dbReference>
<keyword evidence="1" id="KW-1133">Transmembrane helix</keyword>
<dbReference type="Pfam" id="PF25594">
    <property type="entry name" value="GldB_lipo"/>
    <property type="match status" value="1"/>
</dbReference>
<gene>
    <name evidence="2" type="primary">gldB</name>
    <name evidence="2" type="ORF">HW347_11920</name>
</gene>
<feature type="transmembrane region" description="Helical" evidence="1">
    <location>
        <begin position="6"/>
        <end position="25"/>
    </location>
</feature>
<reference evidence="3" key="2">
    <citation type="submission" date="2023-07" db="EMBL/GenBank/DDBJ databases">
        <title>Zobellia barbeyronii sp. nov., a new marine flavobacterium, isolated from green and red algae.</title>
        <authorList>
            <person name="Nedashkovskaya O.I."/>
            <person name="Otstavnykh N."/>
            <person name="Zhukova N."/>
            <person name="Guzev K."/>
            <person name="Chausova V."/>
            <person name="Tekutyeva L."/>
            <person name="Mikhailov V."/>
            <person name="Isaeva M."/>
        </authorList>
    </citation>
    <scope>NUCLEOTIDE SEQUENCE [LARGE SCALE GENOMIC DNA]</scope>
    <source>
        <strain evidence="3">KMM 6746</strain>
    </source>
</reference>
<keyword evidence="2" id="KW-0449">Lipoprotein</keyword>
<evidence type="ECO:0000313" key="2">
    <source>
        <dbReference type="EMBL" id="MBT2161974.1"/>
    </source>
</evidence>
<proteinExistence type="predicted"/>
<sequence length="327" mass="38143">MYRKLLYNYVPVFAIFIISVLFLGCNESPKVSEDVKKINVELQVDRFDSEFAAATPEGLAALKGKYPYLFPVQYSDSIWVAKMKDTIQIELLSEVEKTFSDFSQEEESLELLFKHIKYYYPQFDTPKVVTVISDVDYTNRIILTDTLLLIGLDNYLGPEHRFYHEIQNYISADLDSQYLAVDVASAFAKKVVPRPQERTFLAQLIYYGKELYLKDELLPLATDAQKINYSEDQFLWAEANEQAIWRNFIESEYLYSTENTLARRFLDPAPFSKFGLELDNESPGRIGRYIGWQIVRSFMDKNEVTLQQMLSLPAEEIFKKSNYKPRK</sequence>
<reference evidence="2 3" key="1">
    <citation type="submission" date="2020-06" db="EMBL/GenBank/DDBJ databases">
        <authorList>
            <person name="Isaeva M.P."/>
            <person name="Chernysheva N.Y."/>
        </authorList>
    </citation>
    <scope>NUCLEOTIDE SEQUENCE [LARGE SCALE GENOMIC DNA]</scope>
    <source>
        <strain evidence="2 3">KMM 6746</strain>
    </source>
</reference>
<protein>
    <submittedName>
        <fullName evidence="2">Gliding motility lipoprotein GldB</fullName>
    </submittedName>
</protein>
<keyword evidence="3" id="KW-1185">Reference proteome</keyword>
<keyword evidence="1" id="KW-0812">Transmembrane</keyword>
<dbReference type="Proteomes" id="UP000740413">
    <property type="component" value="Unassembled WGS sequence"/>
</dbReference>
<name>A0ABS5WF12_9FLAO</name>
<organism evidence="2 3">
    <name type="scientific">Zobellia barbeyronii</name>
    <dbReference type="NCBI Taxonomy" id="2748009"/>
    <lineage>
        <taxon>Bacteria</taxon>
        <taxon>Pseudomonadati</taxon>
        <taxon>Bacteroidota</taxon>
        <taxon>Flavobacteriia</taxon>
        <taxon>Flavobacteriales</taxon>
        <taxon>Flavobacteriaceae</taxon>
        <taxon>Zobellia</taxon>
    </lineage>
</organism>